<dbReference type="RefSeq" id="WP_209550720.1">
    <property type="nucleotide sequence ID" value="NZ_QFAY01000003.1"/>
</dbReference>
<reference evidence="3 4" key="1">
    <citation type="submission" date="2018-05" db="EMBL/GenBank/DDBJ databases">
        <title>Draft genome sequence of Streptococcus panodentis CCUG 70867T.</title>
        <authorList>
            <person name="Salva-Serra F."/>
            <person name="Mendez V."/>
            <person name="Jaen-Luchoro D."/>
            <person name="Gonzales-Siles L."/>
            <person name="Karlsson R."/>
            <person name="Engstrom-Jakobsson H."/>
            <person name="Busquets A."/>
            <person name="Gomila M."/>
            <person name="Pineiro-Iglesias B."/>
            <person name="Bennasar-Figueras A."/>
            <person name="Seeger M."/>
            <person name="Moore E."/>
        </authorList>
    </citation>
    <scope>NUCLEOTIDE SEQUENCE [LARGE SCALE GENOMIC DNA]</scope>
    <source>
        <strain evidence="3 4">CCUG 70867</strain>
    </source>
</reference>
<feature type="transmembrane region" description="Helical" evidence="1">
    <location>
        <begin position="531"/>
        <end position="550"/>
    </location>
</feature>
<dbReference type="InterPro" id="IPR050491">
    <property type="entry name" value="AmpC-like"/>
</dbReference>
<proteinExistence type="predicted"/>
<evidence type="ECO:0000313" key="4">
    <source>
        <dbReference type="Proteomes" id="UP001519349"/>
    </source>
</evidence>
<dbReference type="SUPFAM" id="SSF56601">
    <property type="entry name" value="beta-lactamase/transpeptidase-like"/>
    <property type="match status" value="1"/>
</dbReference>
<feature type="transmembrane region" description="Helical" evidence="1">
    <location>
        <begin position="452"/>
        <end position="474"/>
    </location>
</feature>
<keyword evidence="1" id="KW-0812">Transmembrane</keyword>
<feature type="transmembrane region" description="Helical" evidence="1">
    <location>
        <begin position="495"/>
        <end position="519"/>
    </location>
</feature>
<organism evidence="3 4">
    <name type="scientific">Streptococcus panodentis</name>
    <dbReference type="NCBI Taxonomy" id="1581472"/>
    <lineage>
        <taxon>Bacteria</taxon>
        <taxon>Bacillati</taxon>
        <taxon>Bacillota</taxon>
        <taxon>Bacilli</taxon>
        <taxon>Lactobacillales</taxon>
        <taxon>Streptococcaceae</taxon>
        <taxon>Streptococcus</taxon>
    </lineage>
</organism>
<dbReference type="Pfam" id="PF00144">
    <property type="entry name" value="Beta-lactamase"/>
    <property type="match status" value="1"/>
</dbReference>
<gene>
    <name evidence="3" type="ORF">DHL47_01965</name>
</gene>
<keyword evidence="1" id="KW-1133">Transmembrane helix</keyword>
<feature type="domain" description="Beta-lactamase-related" evidence="2">
    <location>
        <begin position="47"/>
        <end position="364"/>
    </location>
</feature>
<accession>A0ABS5AU63</accession>
<comment type="caution">
    <text evidence="3">The sequence shown here is derived from an EMBL/GenBank/DDBJ whole genome shotgun (WGS) entry which is preliminary data.</text>
</comment>
<keyword evidence="1" id="KW-0472">Membrane</keyword>
<dbReference type="PANTHER" id="PTHR46825">
    <property type="entry name" value="D-ALANYL-D-ALANINE-CARBOXYPEPTIDASE/ENDOPEPTIDASE AMPH"/>
    <property type="match status" value="1"/>
</dbReference>
<dbReference type="EMBL" id="QFAY01000003">
    <property type="protein sequence ID" value="MBP2620117.1"/>
    <property type="molecule type" value="Genomic_DNA"/>
</dbReference>
<evidence type="ECO:0000259" key="2">
    <source>
        <dbReference type="Pfam" id="PF00144"/>
    </source>
</evidence>
<dbReference type="Gene3D" id="3.40.710.10">
    <property type="entry name" value="DD-peptidase/beta-lactamase superfamily"/>
    <property type="match status" value="1"/>
</dbReference>
<dbReference type="PANTHER" id="PTHR46825:SF9">
    <property type="entry name" value="BETA-LACTAMASE-RELATED DOMAIN-CONTAINING PROTEIN"/>
    <property type="match status" value="1"/>
</dbReference>
<dbReference type="InterPro" id="IPR012338">
    <property type="entry name" value="Beta-lactam/transpept-like"/>
</dbReference>
<name>A0ABS5AU63_9STRE</name>
<dbReference type="InterPro" id="IPR001466">
    <property type="entry name" value="Beta-lactam-related"/>
</dbReference>
<sequence length="588" mass="65999">MKRIILLTIFAILTLGLFQPLTGLAEEPQKLPSGTDRSQIGQKIQDFVKEHEKTMAGMETAVFDARGTIYRGNFGYIDKENKIKTDDSSVFEWGAITKLTVWVSVMQLWEEGKINLEEDIRTYLPEGFLRNLRYDKAITMLDLMNHQTGFDTSPNYLKGDKSLKEILTIYQPIQSFEPGTVTAYSNYGTGLAAYMVERLSGQRFADYVHEHIFQPLGMDRTAILPDLSDNAYVQAKRREAMGYDSQGQLLGSTNLEFGLYPASRATGTLEDLQKFAQALLKRETLFQRLETWATFYTGTSTYPGTDMVRNAHGFWTSEYGLSVLSQGGHTVGFSANLLLDLESEVCMIVMTNQSIEERYNFAMPELVFGQRKTASPATQKNFEPGYYRSFRIFNSGPLSIAKIVPPFLDRFSSPDALKDEFWTLDDSSGRTILSLSSSDFEKVSDLALFTDYALTGLGILASLFALGNLLCSFLKDGIRLISGRQKTAALRSWKIWNYVASLATIAVPLQLLLVFQAVLKNDFSGISPWRYMVFAGLGLVLAVCSAYPLLRKFQLSRGGKILTVLTSLSALAIVANILCWSLYQWWVF</sequence>
<evidence type="ECO:0000313" key="3">
    <source>
        <dbReference type="EMBL" id="MBP2620117.1"/>
    </source>
</evidence>
<feature type="transmembrane region" description="Helical" evidence="1">
    <location>
        <begin position="562"/>
        <end position="583"/>
    </location>
</feature>
<dbReference type="Proteomes" id="UP001519349">
    <property type="component" value="Unassembled WGS sequence"/>
</dbReference>
<protein>
    <submittedName>
        <fullName evidence="3">Methicillin resistance protein FmtA</fullName>
    </submittedName>
</protein>
<evidence type="ECO:0000256" key="1">
    <source>
        <dbReference type="SAM" id="Phobius"/>
    </source>
</evidence>
<keyword evidence="4" id="KW-1185">Reference proteome</keyword>